<evidence type="ECO:0000313" key="18">
    <source>
        <dbReference type="EMBL" id="TFB23915.1"/>
    </source>
</evidence>
<comment type="caution">
    <text evidence="18">The sequence shown here is derived from an EMBL/GenBank/DDBJ whole genome shotgun (WGS) entry which is preliminary data.</text>
</comment>
<dbReference type="AlphaFoldDB" id="A0A4Y8IX23"/>
<dbReference type="OrthoDB" id="9791132at2"/>
<dbReference type="GO" id="GO:0008360">
    <property type="term" value="P:regulation of cell shape"/>
    <property type="evidence" value="ECO:0007669"/>
    <property type="project" value="UniProtKB-KW"/>
</dbReference>
<keyword evidence="6" id="KW-0645">Protease</keyword>
<dbReference type="PRINTS" id="PR00725">
    <property type="entry name" value="DADACBPTASE1"/>
</dbReference>
<evidence type="ECO:0000256" key="3">
    <source>
        <dbReference type="ARBA" id="ARBA00007164"/>
    </source>
</evidence>
<dbReference type="EMBL" id="SOPW01000003">
    <property type="protein sequence ID" value="TFB23915.1"/>
    <property type="molecule type" value="Genomic_DNA"/>
</dbReference>
<evidence type="ECO:0000256" key="15">
    <source>
        <dbReference type="RuleBase" id="RU004016"/>
    </source>
</evidence>
<evidence type="ECO:0000256" key="5">
    <source>
        <dbReference type="ARBA" id="ARBA00022645"/>
    </source>
</evidence>
<dbReference type="GO" id="GO:0009252">
    <property type="term" value="P:peptidoglycan biosynthetic process"/>
    <property type="evidence" value="ECO:0007669"/>
    <property type="project" value="UniProtKB-UniPathway"/>
</dbReference>
<accession>A0A4Y8IX23</accession>
<keyword evidence="10" id="KW-0573">Peptidoglycan synthesis</keyword>
<dbReference type="InterPro" id="IPR015956">
    <property type="entry name" value="Peniciliin-bd_prot_C_sf"/>
</dbReference>
<feature type="chain" id="PRO_5021374951" description="serine-type D-Ala-D-Ala carboxypeptidase" evidence="16">
    <location>
        <begin position="23"/>
        <end position="386"/>
    </location>
</feature>
<evidence type="ECO:0000256" key="4">
    <source>
        <dbReference type="ARBA" id="ARBA00012448"/>
    </source>
</evidence>
<feature type="active site" description="Acyl-ester intermediate" evidence="13">
    <location>
        <position position="63"/>
    </location>
</feature>
<organism evidence="18 19">
    <name type="scientific">Filobacillus milosensis</name>
    <dbReference type="NCBI Taxonomy" id="94137"/>
    <lineage>
        <taxon>Bacteria</taxon>
        <taxon>Bacillati</taxon>
        <taxon>Bacillota</taxon>
        <taxon>Bacilli</taxon>
        <taxon>Bacillales</taxon>
        <taxon>Bacillaceae</taxon>
        <taxon>Filobacillus</taxon>
    </lineage>
</organism>
<dbReference type="SMART" id="SM00936">
    <property type="entry name" value="PBP5_C"/>
    <property type="match status" value="1"/>
</dbReference>
<evidence type="ECO:0000256" key="2">
    <source>
        <dbReference type="ARBA" id="ARBA00004752"/>
    </source>
</evidence>
<dbReference type="InterPro" id="IPR012338">
    <property type="entry name" value="Beta-lactam/transpept-like"/>
</dbReference>
<feature type="domain" description="Peptidase S11 D-Ala-D-Ala carboxypeptidase A C-terminal" evidence="17">
    <location>
        <begin position="279"/>
        <end position="368"/>
    </location>
</feature>
<keyword evidence="7 16" id="KW-0732">Signal</keyword>
<dbReference type="UniPathway" id="UPA00219"/>
<comment type="function">
    <text evidence="1">Removes C-terminal D-alanyl residues from sugar-peptide cell wall precursors.</text>
</comment>
<dbReference type="Proteomes" id="UP000297975">
    <property type="component" value="Unassembled WGS sequence"/>
</dbReference>
<proteinExistence type="inferred from homology"/>
<sequence>MKKIISSVLIISLIFPSFNVFAEPTQEEVANLIESSQSALLMEADTGQILYKENEAKRLPPASMTKVMTMLLIMEALDEGTITLNEKVRISEHAASMGGTQIFLEPFEEMEVNDLLKGIAVASANDASVALAERIAVTEEAFVEKMNNKAKELGLKDTHFENVTGLPAENHYTTAYDMAVMAKALLEHEEITNYTKIYEDYLRKGSEDEFWLVNTNKLVKFYDGVDGLKTGYTSKAKYCLTATAKRGDMRVIAVVMGAETSKERNRDISNMLDFAFGQYDIKKIYSKDDAVYEWEPLKSNQKLVASPKTNVSLLIKKGESLDEYDTKIVKENNQWPVQKGDEVGKIKIFKGDQVVGEYPLVVSTDVKDANIWTLWKRTMKNIHQGK</sequence>
<evidence type="ECO:0000256" key="11">
    <source>
        <dbReference type="ARBA" id="ARBA00023316"/>
    </source>
</evidence>
<dbReference type="InterPro" id="IPR037167">
    <property type="entry name" value="Peptidase_S11_C_sf"/>
</dbReference>
<keyword evidence="8" id="KW-0378">Hydrolase</keyword>
<gene>
    <name evidence="18" type="ORF">E3U55_03630</name>
</gene>
<dbReference type="RefSeq" id="WP_134338974.1">
    <property type="nucleotide sequence ID" value="NZ_SOPW01000003.1"/>
</dbReference>
<protein>
    <recommendedName>
        <fullName evidence="4">serine-type D-Ala-D-Ala carboxypeptidase</fullName>
        <ecNumber evidence="4">3.4.16.4</ecNumber>
    </recommendedName>
</protein>
<dbReference type="InterPro" id="IPR012907">
    <property type="entry name" value="Peptidase_S11_C"/>
</dbReference>
<dbReference type="Gene3D" id="3.40.710.10">
    <property type="entry name" value="DD-peptidase/beta-lactamase superfamily"/>
    <property type="match status" value="1"/>
</dbReference>
<evidence type="ECO:0000256" key="6">
    <source>
        <dbReference type="ARBA" id="ARBA00022670"/>
    </source>
</evidence>
<evidence type="ECO:0000256" key="12">
    <source>
        <dbReference type="ARBA" id="ARBA00034000"/>
    </source>
</evidence>
<reference evidence="18 19" key="1">
    <citation type="submission" date="2019-03" db="EMBL/GenBank/DDBJ databases">
        <authorList>
            <person name="He R.-H."/>
        </authorList>
    </citation>
    <scope>NUCLEOTIDE SEQUENCE [LARGE SCALE GENOMIC DNA]</scope>
    <source>
        <strain evidence="19">SH 714</strain>
    </source>
</reference>
<dbReference type="SUPFAM" id="SSF69189">
    <property type="entry name" value="Penicillin-binding protein associated domain"/>
    <property type="match status" value="1"/>
</dbReference>
<name>A0A4Y8IX23_9BACI</name>
<evidence type="ECO:0000256" key="13">
    <source>
        <dbReference type="PIRSR" id="PIRSR618044-1"/>
    </source>
</evidence>
<evidence type="ECO:0000313" key="19">
    <source>
        <dbReference type="Proteomes" id="UP000297975"/>
    </source>
</evidence>
<dbReference type="GO" id="GO:0071555">
    <property type="term" value="P:cell wall organization"/>
    <property type="evidence" value="ECO:0007669"/>
    <property type="project" value="UniProtKB-KW"/>
</dbReference>
<dbReference type="GO" id="GO:0009002">
    <property type="term" value="F:serine-type D-Ala-D-Ala carboxypeptidase activity"/>
    <property type="evidence" value="ECO:0007669"/>
    <property type="project" value="UniProtKB-EC"/>
</dbReference>
<feature type="active site" evidence="13">
    <location>
        <position position="123"/>
    </location>
</feature>
<keyword evidence="5 18" id="KW-0121">Carboxypeptidase</keyword>
<keyword evidence="11" id="KW-0961">Cell wall biogenesis/degradation</keyword>
<feature type="signal peptide" evidence="16">
    <location>
        <begin position="1"/>
        <end position="22"/>
    </location>
</feature>
<evidence type="ECO:0000256" key="8">
    <source>
        <dbReference type="ARBA" id="ARBA00022801"/>
    </source>
</evidence>
<comment type="catalytic activity">
    <reaction evidence="12">
        <text>Preferential cleavage: (Ac)2-L-Lys-D-Ala-|-D-Ala. Also transpeptidation of peptidyl-alanyl moieties that are N-acyl substituents of D-alanine.</text>
        <dbReference type="EC" id="3.4.16.4"/>
    </reaction>
</comment>
<dbReference type="Pfam" id="PF07943">
    <property type="entry name" value="PBP5_C"/>
    <property type="match status" value="1"/>
</dbReference>
<dbReference type="InterPro" id="IPR018044">
    <property type="entry name" value="Peptidase_S11"/>
</dbReference>
<dbReference type="InterPro" id="IPR001967">
    <property type="entry name" value="Peptidase_S11_N"/>
</dbReference>
<evidence type="ECO:0000256" key="16">
    <source>
        <dbReference type="SAM" id="SignalP"/>
    </source>
</evidence>
<dbReference type="PANTHER" id="PTHR21581">
    <property type="entry name" value="D-ALANYL-D-ALANINE CARBOXYPEPTIDASE"/>
    <property type="match status" value="1"/>
</dbReference>
<dbReference type="Pfam" id="PF00768">
    <property type="entry name" value="Peptidase_S11"/>
    <property type="match status" value="1"/>
</dbReference>
<keyword evidence="19" id="KW-1185">Reference proteome</keyword>
<feature type="active site" description="Proton acceptor" evidence="13">
    <location>
        <position position="66"/>
    </location>
</feature>
<evidence type="ECO:0000256" key="1">
    <source>
        <dbReference type="ARBA" id="ARBA00003217"/>
    </source>
</evidence>
<comment type="similarity">
    <text evidence="3 15">Belongs to the peptidase S11 family.</text>
</comment>
<comment type="pathway">
    <text evidence="2">Cell wall biogenesis; peptidoglycan biosynthesis.</text>
</comment>
<dbReference type="SUPFAM" id="SSF56601">
    <property type="entry name" value="beta-lactamase/transpeptidase-like"/>
    <property type="match status" value="1"/>
</dbReference>
<evidence type="ECO:0000256" key="9">
    <source>
        <dbReference type="ARBA" id="ARBA00022960"/>
    </source>
</evidence>
<evidence type="ECO:0000256" key="10">
    <source>
        <dbReference type="ARBA" id="ARBA00022984"/>
    </source>
</evidence>
<dbReference type="EC" id="3.4.16.4" evidence="4"/>
<evidence type="ECO:0000259" key="17">
    <source>
        <dbReference type="SMART" id="SM00936"/>
    </source>
</evidence>
<evidence type="ECO:0000256" key="14">
    <source>
        <dbReference type="PIRSR" id="PIRSR618044-2"/>
    </source>
</evidence>
<dbReference type="PANTHER" id="PTHR21581:SF6">
    <property type="entry name" value="TRAFFICKING PROTEIN PARTICLE COMPLEX SUBUNIT 12"/>
    <property type="match status" value="1"/>
</dbReference>
<dbReference type="GO" id="GO:0006508">
    <property type="term" value="P:proteolysis"/>
    <property type="evidence" value="ECO:0007669"/>
    <property type="project" value="UniProtKB-KW"/>
</dbReference>
<dbReference type="Gene3D" id="2.60.410.10">
    <property type="entry name" value="D-Ala-D-Ala carboxypeptidase, C-terminal domain"/>
    <property type="match status" value="1"/>
</dbReference>
<feature type="binding site" evidence="14">
    <location>
        <position position="229"/>
    </location>
    <ligand>
        <name>substrate</name>
    </ligand>
</feature>
<evidence type="ECO:0000256" key="7">
    <source>
        <dbReference type="ARBA" id="ARBA00022729"/>
    </source>
</evidence>
<keyword evidence="9" id="KW-0133">Cell shape</keyword>